<evidence type="ECO:0000256" key="3">
    <source>
        <dbReference type="PIRNR" id="PIRNR007949"/>
    </source>
</evidence>
<keyword evidence="7" id="KW-1185">Reference proteome</keyword>
<dbReference type="InterPro" id="IPR038132">
    <property type="entry name" value="Vps16_C_sf"/>
</dbReference>
<evidence type="ECO:0000313" key="7">
    <source>
        <dbReference type="Proteomes" id="UP000030764"/>
    </source>
</evidence>
<evidence type="ECO:0000313" key="6">
    <source>
        <dbReference type="EMBL" id="KFD49195.1"/>
    </source>
</evidence>
<dbReference type="PANTHER" id="PTHR12811:SF0">
    <property type="entry name" value="VACUOLAR PROTEIN SORTING-ASSOCIATED PROTEIN 16 HOMOLOG"/>
    <property type="match status" value="1"/>
</dbReference>
<feature type="domain" description="Vps16 N-terminal" evidence="5">
    <location>
        <begin position="12"/>
        <end position="397"/>
    </location>
</feature>
<dbReference type="GO" id="GO:0033263">
    <property type="term" value="C:CORVET complex"/>
    <property type="evidence" value="ECO:0007669"/>
    <property type="project" value="UniProtKB-UniRule"/>
</dbReference>
<accession>A0A085LW49</accession>
<dbReference type="GO" id="GO:0031902">
    <property type="term" value="C:late endosome membrane"/>
    <property type="evidence" value="ECO:0007669"/>
    <property type="project" value="UniProtKB-SubCell"/>
</dbReference>
<evidence type="ECO:0000256" key="1">
    <source>
        <dbReference type="ARBA" id="ARBA00009250"/>
    </source>
</evidence>
<organism evidence="6 7">
    <name type="scientific">Trichuris suis</name>
    <name type="common">pig whipworm</name>
    <dbReference type="NCBI Taxonomy" id="68888"/>
    <lineage>
        <taxon>Eukaryota</taxon>
        <taxon>Metazoa</taxon>
        <taxon>Ecdysozoa</taxon>
        <taxon>Nematoda</taxon>
        <taxon>Enoplea</taxon>
        <taxon>Dorylaimia</taxon>
        <taxon>Trichinellida</taxon>
        <taxon>Trichuridae</taxon>
        <taxon>Trichuris</taxon>
    </lineage>
</organism>
<reference evidence="6 7" key="1">
    <citation type="journal article" date="2014" name="Nat. Genet.">
        <title>Genome and transcriptome of the porcine whipworm Trichuris suis.</title>
        <authorList>
            <person name="Jex A.R."/>
            <person name="Nejsum P."/>
            <person name="Schwarz E.M."/>
            <person name="Hu L."/>
            <person name="Young N.D."/>
            <person name="Hall R.S."/>
            <person name="Korhonen P.K."/>
            <person name="Liao S."/>
            <person name="Thamsborg S."/>
            <person name="Xia J."/>
            <person name="Xu P."/>
            <person name="Wang S."/>
            <person name="Scheerlinck J.P."/>
            <person name="Hofmann A."/>
            <person name="Sternberg P.W."/>
            <person name="Wang J."/>
            <person name="Gasser R.B."/>
        </authorList>
    </citation>
    <scope>NUCLEOTIDE SEQUENCE [LARGE SCALE GENOMIC DNA]</scope>
    <source>
        <strain evidence="6">DCEP-RM93M</strain>
    </source>
</reference>
<keyword evidence="3" id="KW-0967">Endosome</keyword>
<dbReference type="PANTHER" id="PTHR12811">
    <property type="entry name" value="VACUOLAR PROTEIN SORTING VPS16"/>
    <property type="match status" value="1"/>
</dbReference>
<protein>
    <recommendedName>
        <fullName evidence="2 3">Vacuolar protein sorting-associated protein 16 homolog</fullName>
    </recommendedName>
</protein>
<evidence type="ECO:0000256" key="2">
    <source>
        <dbReference type="ARBA" id="ARBA00017947"/>
    </source>
</evidence>
<dbReference type="InterPro" id="IPR016534">
    <property type="entry name" value="VPS16"/>
</dbReference>
<dbReference type="SUPFAM" id="SSF50978">
    <property type="entry name" value="WD40 repeat-like"/>
    <property type="match status" value="1"/>
</dbReference>
<dbReference type="InterPro" id="IPR036322">
    <property type="entry name" value="WD40_repeat_dom_sf"/>
</dbReference>
<dbReference type="GO" id="GO:0030897">
    <property type="term" value="C:HOPS complex"/>
    <property type="evidence" value="ECO:0007669"/>
    <property type="project" value="UniProtKB-UniRule"/>
</dbReference>
<evidence type="ECO:0000259" key="4">
    <source>
        <dbReference type="Pfam" id="PF04840"/>
    </source>
</evidence>
<sequence>MYVLILFHECIRKYEVYTLNWENDTLDASTLVAAPNAGTIAITSAQSFGSEAKDNSAIRLYRQDGNFIAKIELPSFSLLYFAWTSVTRLLCVSTTGRVLVYSSQGKRKPECSFNMGREALEMGIESCQVFRCQKGKTGLAVLCKTGRFYLTNDCEEVTLWRTREVMGKAASPNCWTVLSKDEQTKVFCAFGNEVYILSREFPSEHVVLPFPTVVKSYTALSISPDKLKVALLSGEGLVQVCSSSFTDIYCEFYSAVGPNVRYFLWCGNEAIFISDSSQCTFTGLDNESLSFSFDSSHAVCQEVDGIRVFSARSHEFFSLVHPSLSQIFSVGSLSPAAFLFIAYMEYTKKNYNAYEYVRMIQNQMHEAVLKCIEGAENSFDPPTQKKLLRAASFGKVFAPDAEVARYTSTCRILRMLNNLRQARCAIPLTYCHVSEEEGVNRVVMHWATENVRNESLSDDLIVSQIRAKSAEFPNLSKAAIAEIAVKFKRTELAAKLLNYEGNLACQVLMLMTLGQKEKALARAAQSKDPELIYFVILKLISSMQRLCDFDLLIRNFEIPFTLYKLYIREDNPQQLKYVFEETDDFLGQAEYHLKCCIEQSLFDVTGKIESAKMAQNCFAVAKDDFFSSQMADYFKLLNLQAEMEEKYGEMLVDCSLRETVKRLFLANEAARAEEMQKQFKISDSQFARWKVEVLAQLSKWQELETWSKSRNFPVSTRALVEIYVDHEKFAEARKLLPRASQEDKLWILIKLGEFEEAASAALQRNDEKSLNRILSLCVIKKSPCHAAVQAMRDRYYSSKRGNK</sequence>
<dbReference type="Gene3D" id="1.10.150.780">
    <property type="entry name" value="Vps16, C-terminal region"/>
    <property type="match status" value="1"/>
</dbReference>
<dbReference type="GO" id="GO:0005765">
    <property type="term" value="C:lysosomal membrane"/>
    <property type="evidence" value="ECO:0007669"/>
    <property type="project" value="UniProtKB-SubCell"/>
</dbReference>
<feature type="domain" description="Vps16 C-terminal" evidence="4">
    <location>
        <begin position="476"/>
        <end position="792"/>
    </location>
</feature>
<keyword evidence="3" id="KW-0813">Transport</keyword>
<dbReference type="GO" id="GO:0003779">
    <property type="term" value="F:actin binding"/>
    <property type="evidence" value="ECO:0007669"/>
    <property type="project" value="TreeGrafter"/>
</dbReference>
<proteinExistence type="inferred from homology"/>
<keyword evidence="3" id="KW-0472">Membrane</keyword>
<dbReference type="InterPro" id="IPR006926">
    <property type="entry name" value="Vps16_N"/>
</dbReference>
<comment type="subcellular location">
    <subcellularLocation>
        <location evidence="3">Late endosome membrane</location>
        <topology evidence="3">Peripheral membrane protein</topology>
        <orientation evidence="3">Cytoplasmic side</orientation>
    </subcellularLocation>
    <subcellularLocation>
        <location evidence="3">Lysosome membrane</location>
        <topology evidence="3">Peripheral membrane protein</topology>
        <orientation evidence="3">Cytoplasmic side</orientation>
    </subcellularLocation>
    <text evidence="3">Cytoplasmic, peripheral membrane protein associated with late endosomes/lysosomes.</text>
</comment>
<comment type="function">
    <text evidence="3">Plays a role in vesicle-mediated protein trafficking to lysosomal compartments including the endocytic membrane transport and autophagic pathways. Believed to act as a core component of the putative HOPS and CORVET endosomal tethering complexes.</text>
</comment>
<keyword evidence="3" id="KW-0458">Lysosome</keyword>
<dbReference type="GO" id="GO:0006886">
    <property type="term" value="P:intracellular protein transport"/>
    <property type="evidence" value="ECO:0007669"/>
    <property type="project" value="InterPro"/>
</dbReference>
<dbReference type="Proteomes" id="UP000030764">
    <property type="component" value="Unassembled WGS sequence"/>
</dbReference>
<dbReference type="EMBL" id="KL363276">
    <property type="protein sequence ID" value="KFD49195.1"/>
    <property type="molecule type" value="Genomic_DNA"/>
</dbReference>
<dbReference type="GO" id="GO:0016197">
    <property type="term" value="P:endosomal transport"/>
    <property type="evidence" value="ECO:0007669"/>
    <property type="project" value="TreeGrafter"/>
</dbReference>
<dbReference type="AlphaFoldDB" id="A0A085LW49"/>
<comment type="similarity">
    <text evidence="1 3">Belongs to the VPS16 family.</text>
</comment>
<gene>
    <name evidence="6" type="ORF">M513_09917</name>
</gene>
<evidence type="ECO:0000259" key="5">
    <source>
        <dbReference type="Pfam" id="PF04841"/>
    </source>
</evidence>
<dbReference type="PIRSF" id="PIRSF007949">
    <property type="entry name" value="VPS16"/>
    <property type="match status" value="1"/>
</dbReference>
<dbReference type="Pfam" id="PF04840">
    <property type="entry name" value="Vps16_C"/>
    <property type="match status" value="1"/>
</dbReference>
<dbReference type="Pfam" id="PF04841">
    <property type="entry name" value="Vps16_N"/>
    <property type="match status" value="1"/>
</dbReference>
<keyword evidence="3" id="KW-0653">Protein transport</keyword>
<dbReference type="GO" id="GO:0042144">
    <property type="term" value="P:vacuole fusion, non-autophagic"/>
    <property type="evidence" value="ECO:0007669"/>
    <property type="project" value="TreeGrafter"/>
</dbReference>
<dbReference type="InterPro" id="IPR006925">
    <property type="entry name" value="Vps16_C"/>
</dbReference>
<name>A0A085LW49_9BILA</name>